<keyword evidence="2" id="KW-0808">Transferase</keyword>
<name>A0A124FFS7_9THEM</name>
<dbReference type="OMA" id="GYNQSEC"/>
<organism evidence="2 3">
    <name type="scientific">Thermotoga petrophila</name>
    <dbReference type="NCBI Taxonomy" id="93929"/>
    <lineage>
        <taxon>Bacteria</taxon>
        <taxon>Thermotogati</taxon>
        <taxon>Thermotogota</taxon>
        <taxon>Thermotogae</taxon>
        <taxon>Thermotogales</taxon>
        <taxon>Thermotogaceae</taxon>
        <taxon>Thermotoga</taxon>
    </lineage>
</organism>
<accession>A0A124FFS7</accession>
<comment type="similarity">
    <text evidence="1">Belongs to the ComF/GntX family.</text>
</comment>
<dbReference type="Gene3D" id="3.40.50.2020">
    <property type="match status" value="1"/>
</dbReference>
<dbReference type="Proteomes" id="UP000058636">
    <property type="component" value="Unassembled WGS sequence"/>
</dbReference>
<dbReference type="InterPro" id="IPR029057">
    <property type="entry name" value="PRTase-like"/>
</dbReference>
<dbReference type="PANTHER" id="PTHR47505">
    <property type="entry name" value="DNA UTILIZATION PROTEIN YHGH"/>
    <property type="match status" value="1"/>
</dbReference>
<dbReference type="EMBL" id="LGFG01000171">
    <property type="protein sequence ID" value="KUK22404.1"/>
    <property type="molecule type" value="Genomic_DNA"/>
</dbReference>
<dbReference type="GO" id="GO:0016757">
    <property type="term" value="F:glycosyltransferase activity"/>
    <property type="evidence" value="ECO:0007669"/>
    <property type="project" value="UniProtKB-KW"/>
</dbReference>
<evidence type="ECO:0000256" key="1">
    <source>
        <dbReference type="ARBA" id="ARBA00008007"/>
    </source>
</evidence>
<reference evidence="2 3" key="1">
    <citation type="journal article" date="2015" name="MBio">
        <title>Genome-Resolved Metagenomic Analysis Reveals Roles for Candidate Phyla and Other Microbial Community Members in Biogeochemical Transformations in Oil Reservoirs.</title>
        <authorList>
            <person name="Hu P."/>
            <person name="Tom L."/>
            <person name="Singh A."/>
            <person name="Thomas B.C."/>
            <person name="Baker B.J."/>
            <person name="Piceno Y.M."/>
            <person name="Andersen G.L."/>
            <person name="Banfield J.F."/>
        </authorList>
    </citation>
    <scope>NUCLEOTIDE SEQUENCE [LARGE SCALE GENOMIC DNA]</scope>
    <source>
        <strain evidence="2">46_26</strain>
    </source>
</reference>
<dbReference type="CDD" id="cd06223">
    <property type="entry name" value="PRTases_typeI"/>
    <property type="match status" value="1"/>
</dbReference>
<dbReference type="InterPro" id="IPR051910">
    <property type="entry name" value="ComF/GntX_DNA_util-trans"/>
</dbReference>
<evidence type="ECO:0000313" key="2">
    <source>
        <dbReference type="EMBL" id="KUK22404.1"/>
    </source>
</evidence>
<sequence>MLNYLFENNCLLCGKEVSPLRSLCENCEEKVLKNGPSFYREVHRKYELFVYSDYTDEIERIIRLYKYHGEVSLSGTLVKLFLKLYSYFPREANLITWVPSSLDSLENRGFDHMRLLAKRMSKELGIPFDAVLENVSEGRQVEKSKEERKRTGRFICKKDPPQNVILIDDVLTTGTSVRDCVETLFRNGVSKVFVYVLAKTRR</sequence>
<dbReference type="PATRIC" id="fig|93930.3.peg.546"/>
<protein>
    <submittedName>
        <fullName evidence="2">Phosphoribosyltransferase</fullName>
    </submittedName>
</protein>
<dbReference type="AlphaFoldDB" id="A0A124FFS7"/>
<dbReference type="RefSeq" id="WP_011943726.1">
    <property type="nucleotide sequence ID" value="NZ_DAITJQ010000001.1"/>
</dbReference>
<dbReference type="PANTHER" id="PTHR47505:SF1">
    <property type="entry name" value="DNA UTILIZATION PROTEIN YHGH"/>
    <property type="match status" value="1"/>
</dbReference>
<proteinExistence type="inferred from homology"/>
<dbReference type="InterPro" id="IPR000836">
    <property type="entry name" value="PRTase_dom"/>
</dbReference>
<comment type="caution">
    <text evidence="2">The sequence shown here is derived from an EMBL/GenBank/DDBJ whole genome shotgun (WGS) entry which is preliminary data.</text>
</comment>
<evidence type="ECO:0000313" key="3">
    <source>
        <dbReference type="Proteomes" id="UP000058636"/>
    </source>
</evidence>
<keyword evidence="2" id="KW-0328">Glycosyltransferase</keyword>
<dbReference type="SUPFAM" id="SSF53271">
    <property type="entry name" value="PRTase-like"/>
    <property type="match status" value="1"/>
</dbReference>
<gene>
    <name evidence="2" type="ORF">XD57_1500</name>
</gene>